<dbReference type="AlphaFoldDB" id="A0A1F7W744"/>
<dbReference type="GO" id="GO:0015450">
    <property type="term" value="F:protein-transporting ATPase activity"/>
    <property type="evidence" value="ECO:0007669"/>
    <property type="project" value="UniProtKB-UniRule"/>
</dbReference>
<evidence type="ECO:0000256" key="1">
    <source>
        <dbReference type="ARBA" id="ARBA00004141"/>
    </source>
</evidence>
<dbReference type="GO" id="GO:0009306">
    <property type="term" value="P:protein secretion"/>
    <property type="evidence" value="ECO:0007669"/>
    <property type="project" value="UniProtKB-UniRule"/>
</dbReference>
<name>A0A1F7W744_9BACT</name>
<evidence type="ECO:0000256" key="6">
    <source>
        <dbReference type="ARBA" id="ARBA00022989"/>
    </source>
</evidence>
<comment type="similarity">
    <text evidence="2 9">Belongs to the SecG family.</text>
</comment>
<evidence type="ECO:0000256" key="8">
    <source>
        <dbReference type="ARBA" id="ARBA00023136"/>
    </source>
</evidence>
<evidence type="ECO:0000256" key="9">
    <source>
        <dbReference type="RuleBase" id="RU365087"/>
    </source>
</evidence>
<keyword evidence="4 9" id="KW-0812">Transmembrane</keyword>
<proteinExistence type="inferred from homology"/>
<evidence type="ECO:0000256" key="2">
    <source>
        <dbReference type="ARBA" id="ARBA00008445"/>
    </source>
</evidence>
<organism evidence="10 11">
    <name type="scientific">Candidatus Uhrbacteria bacterium RIFOXYB2_FULL_57_15</name>
    <dbReference type="NCBI Taxonomy" id="1802422"/>
    <lineage>
        <taxon>Bacteria</taxon>
        <taxon>Candidatus Uhriibacteriota</taxon>
    </lineage>
</organism>
<comment type="caution">
    <text evidence="9">Lacks conserved residue(s) required for the propagation of feature annotation.</text>
</comment>
<dbReference type="PRINTS" id="PR01651">
    <property type="entry name" value="SECGEXPORT"/>
</dbReference>
<dbReference type="EMBL" id="MGFE01000018">
    <property type="protein sequence ID" value="OGL98599.1"/>
    <property type="molecule type" value="Genomic_DNA"/>
</dbReference>
<evidence type="ECO:0000256" key="7">
    <source>
        <dbReference type="ARBA" id="ARBA00023010"/>
    </source>
</evidence>
<evidence type="ECO:0000256" key="3">
    <source>
        <dbReference type="ARBA" id="ARBA00022448"/>
    </source>
</evidence>
<evidence type="ECO:0000313" key="10">
    <source>
        <dbReference type="EMBL" id="OGL98599.1"/>
    </source>
</evidence>
<dbReference type="GO" id="GO:0005886">
    <property type="term" value="C:plasma membrane"/>
    <property type="evidence" value="ECO:0007669"/>
    <property type="project" value="UniProtKB-SubCell"/>
</dbReference>
<evidence type="ECO:0000313" key="11">
    <source>
        <dbReference type="Proteomes" id="UP000176501"/>
    </source>
</evidence>
<evidence type="ECO:0000256" key="5">
    <source>
        <dbReference type="ARBA" id="ARBA00022927"/>
    </source>
</evidence>
<sequence length="73" mass="7688">MNLNNILSIVQVVLAALLVASILLQARGTGLGSSFGGEGNVYRTKRGVEKRLFQATIVLAILFFGVSLANALV</sequence>
<reference evidence="10 11" key="1">
    <citation type="journal article" date="2016" name="Nat. Commun.">
        <title>Thousands of microbial genomes shed light on interconnected biogeochemical processes in an aquifer system.</title>
        <authorList>
            <person name="Anantharaman K."/>
            <person name="Brown C.T."/>
            <person name="Hug L.A."/>
            <person name="Sharon I."/>
            <person name="Castelle C.J."/>
            <person name="Probst A.J."/>
            <person name="Thomas B.C."/>
            <person name="Singh A."/>
            <person name="Wilkins M.J."/>
            <person name="Karaoz U."/>
            <person name="Brodie E.L."/>
            <person name="Williams K.H."/>
            <person name="Hubbard S.S."/>
            <person name="Banfield J.F."/>
        </authorList>
    </citation>
    <scope>NUCLEOTIDE SEQUENCE [LARGE SCALE GENOMIC DNA]</scope>
</reference>
<dbReference type="InterPro" id="IPR004692">
    <property type="entry name" value="SecG"/>
</dbReference>
<keyword evidence="8 9" id="KW-0472">Membrane</keyword>
<keyword evidence="5 9" id="KW-0653">Protein transport</keyword>
<gene>
    <name evidence="10" type="ORF">A2304_00740</name>
</gene>
<comment type="subcellular location">
    <subcellularLocation>
        <location evidence="9">Cell membrane</location>
        <topology evidence="9">Multi-pass membrane protein</topology>
    </subcellularLocation>
    <subcellularLocation>
        <location evidence="1">Membrane</location>
        <topology evidence="1">Multi-pass membrane protein</topology>
    </subcellularLocation>
</comment>
<dbReference type="Pfam" id="PF03840">
    <property type="entry name" value="SecG"/>
    <property type="match status" value="1"/>
</dbReference>
<dbReference type="Proteomes" id="UP000176501">
    <property type="component" value="Unassembled WGS sequence"/>
</dbReference>
<keyword evidence="9" id="KW-1003">Cell membrane</keyword>
<keyword evidence="6 9" id="KW-1133">Transmembrane helix</keyword>
<feature type="transmembrane region" description="Helical" evidence="9">
    <location>
        <begin position="52"/>
        <end position="72"/>
    </location>
</feature>
<evidence type="ECO:0000256" key="4">
    <source>
        <dbReference type="ARBA" id="ARBA00022692"/>
    </source>
</evidence>
<comment type="function">
    <text evidence="9">Involved in protein export. Participates in an early event of protein translocation.</text>
</comment>
<comment type="caution">
    <text evidence="10">The sequence shown here is derived from an EMBL/GenBank/DDBJ whole genome shotgun (WGS) entry which is preliminary data.</text>
</comment>
<keyword evidence="3 9" id="KW-0813">Transport</keyword>
<protein>
    <recommendedName>
        <fullName evidence="9">Protein-export membrane protein SecG</fullName>
    </recommendedName>
</protein>
<keyword evidence="7 9" id="KW-0811">Translocation</keyword>
<accession>A0A1F7W744</accession>
<dbReference type="NCBIfam" id="TIGR00810">
    <property type="entry name" value="secG"/>
    <property type="match status" value="1"/>
</dbReference>